<dbReference type="Gene3D" id="3.40.50.880">
    <property type="match status" value="1"/>
</dbReference>
<organism evidence="2 3">
    <name type="scientific">Micromonospora acroterricola</name>
    <dbReference type="NCBI Taxonomy" id="2202421"/>
    <lineage>
        <taxon>Bacteria</taxon>
        <taxon>Bacillati</taxon>
        <taxon>Actinomycetota</taxon>
        <taxon>Actinomycetes</taxon>
        <taxon>Micromonosporales</taxon>
        <taxon>Micromonosporaceae</taxon>
        <taxon>Micromonospora</taxon>
    </lineage>
</organism>
<keyword evidence="2" id="KW-0378">Hydrolase</keyword>
<gene>
    <name evidence="2" type="ORF">DKT68_17610</name>
</gene>
<protein>
    <submittedName>
        <fullName evidence="2">Gamma-glutamyl-gamma-aminobutyrate hydrolase</fullName>
    </submittedName>
</protein>
<feature type="region of interest" description="Disordered" evidence="1">
    <location>
        <begin position="69"/>
        <end position="89"/>
    </location>
</feature>
<dbReference type="EMBL" id="QGKR01000211">
    <property type="protein sequence ID" value="PWR07846.1"/>
    <property type="molecule type" value="Genomic_DNA"/>
</dbReference>
<dbReference type="OrthoDB" id="9813383at2"/>
<dbReference type="InterPro" id="IPR029062">
    <property type="entry name" value="Class_I_gatase-like"/>
</dbReference>
<dbReference type="Pfam" id="PF07722">
    <property type="entry name" value="Peptidase_C26"/>
    <property type="match status" value="1"/>
</dbReference>
<comment type="caution">
    <text evidence="2">The sequence shown here is derived from an EMBL/GenBank/DDBJ whole genome shotgun (WGS) entry which is preliminary data.</text>
</comment>
<name>A0A317D1Y0_9ACTN</name>
<proteinExistence type="predicted"/>
<evidence type="ECO:0000256" key="1">
    <source>
        <dbReference type="SAM" id="MobiDB-lite"/>
    </source>
</evidence>
<dbReference type="PANTHER" id="PTHR43235:SF1">
    <property type="entry name" value="GLUTAMINE AMIDOTRANSFERASE PB2B2.05-RELATED"/>
    <property type="match status" value="1"/>
</dbReference>
<feature type="compositionally biased region" description="Basic and acidic residues" evidence="1">
    <location>
        <begin position="77"/>
        <end position="89"/>
    </location>
</feature>
<dbReference type="AlphaFoldDB" id="A0A317D1Y0"/>
<accession>A0A317D1Y0</accession>
<dbReference type="GO" id="GO:0033969">
    <property type="term" value="F:gamma-glutamyl-gamma-aminobutyrate hydrolase activity"/>
    <property type="evidence" value="ECO:0007669"/>
    <property type="project" value="TreeGrafter"/>
</dbReference>
<evidence type="ECO:0000313" key="3">
    <source>
        <dbReference type="Proteomes" id="UP000245410"/>
    </source>
</evidence>
<dbReference type="CDD" id="cd01745">
    <property type="entry name" value="GATase1_2"/>
    <property type="match status" value="1"/>
</dbReference>
<dbReference type="PANTHER" id="PTHR43235">
    <property type="entry name" value="GLUTAMINE AMIDOTRANSFERASE PB2B2.05-RELATED"/>
    <property type="match status" value="1"/>
</dbReference>
<dbReference type="GO" id="GO:0006598">
    <property type="term" value="P:polyamine catabolic process"/>
    <property type="evidence" value="ECO:0007669"/>
    <property type="project" value="TreeGrafter"/>
</dbReference>
<dbReference type="GO" id="GO:0005829">
    <property type="term" value="C:cytosol"/>
    <property type="evidence" value="ECO:0007669"/>
    <property type="project" value="TreeGrafter"/>
</dbReference>
<dbReference type="Proteomes" id="UP000245410">
    <property type="component" value="Unassembled WGS sequence"/>
</dbReference>
<dbReference type="RefSeq" id="WP_109818507.1">
    <property type="nucleotide sequence ID" value="NZ_QGKR01000211.1"/>
</dbReference>
<dbReference type="PROSITE" id="PS51273">
    <property type="entry name" value="GATASE_TYPE_1"/>
    <property type="match status" value="1"/>
</dbReference>
<dbReference type="SUPFAM" id="SSF52317">
    <property type="entry name" value="Class I glutamine amidotransferase-like"/>
    <property type="match status" value="1"/>
</dbReference>
<evidence type="ECO:0000313" key="2">
    <source>
        <dbReference type="EMBL" id="PWR07846.1"/>
    </source>
</evidence>
<dbReference type="InterPro" id="IPR044668">
    <property type="entry name" value="PuuD-like"/>
</dbReference>
<sequence>MTRPLIGISAYVEPADWAVWWGVRAVLVPEAYVRAVTAAGGRAVVLPPDDADGDVVAVLDGLLLAGGADVDPGRYGQPRDPRTDDRPDRDAGELTLLAAALTAEVPVLGVCRGMQLLAVAYGGTLHQHLPDVVGHDAHRPAPGVYGAHAVRFAPGSLAATVLAGVDGVNSYHHQAVADPGRLAVTGWAADGVIEAVEDPGRPFVLGVQWHPENEPDPLPIAALVRAARQRTPGALVAPPDDTALRRPAAT</sequence>
<keyword evidence="3" id="KW-1185">Reference proteome</keyword>
<reference evidence="2 3" key="1">
    <citation type="submission" date="2018-05" db="EMBL/GenBank/DDBJ databases">
        <title>Micromonospora atacamensis sp. nov., a novel actinobacteria isolated from high altitude Atacama Desert soil.</title>
        <authorList>
            <person name="Carro L."/>
            <person name="Golinska P."/>
            <person name="Klenk H.-P."/>
            <person name="Goodfellow M."/>
        </authorList>
    </citation>
    <scope>NUCLEOTIDE SEQUENCE [LARGE SCALE GENOMIC DNA]</scope>
    <source>
        <strain evidence="2 3">5R2A7</strain>
    </source>
</reference>
<dbReference type="InterPro" id="IPR011697">
    <property type="entry name" value="Peptidase_C26"/>
</dbReference>